<dbReference type="InterPro" id="IPR029058">
    <property type="entry name" value="AB_hydrolase_fold"/>
</dbReference>
<dbReference type="SUPFAM" id="SSF53474">
    <property type="entry name" value="alpha/beta-Hydrolases"/>
    <property type="match status" value="1"/>
</dbReference>
<keyword evidence="4" id="KW-1185">Reference proteome</keyword>
<sequence length="357" mass="39291">MALPNKSTHGKLSATQSLGLVAGIISLPYASHNSKRTLKRIITDSAMRHVFSTLSPAQICAAAGTDLVMYEQWTKNNKQLKTIDELGDDAKLLWIGPKRLDRVVLFFHGGAFLLPCADFMVSFWRHVQLELEKQNIEVGFAVLSYSLAPYAVFPTRLKQARLALDFLFAAGVKPQNLQLVGDSAGGNLILQVLSQVMHPLASVPEIRLPGPLRGAFLISPWVSLSATSKSHTENDGRDIFTRRTLAAWGAEILKDTPPSDNAYVEAVRAPEDWFAGVERLVDRVLISSGGVELLRDDIVAFGEAFKKHHKETELVVQKDGLHEDMYFDFVLGEKKLSSLTPLTVEWLAAGFSAEPSA</sequence>
<evidence type="ECO:0000259" key="2">
    <source>
        <dbReference type="Pfam" id="PF07859"/>
    </source>
</evidence>
<dbReference type="Gene3D" id="3.40.50.1820">
    <property type="entry name" value="alpha/beta hydrolase"/>
    <property type="match status" value="1"/>
</dbReference>
<dbReference type="AlphaFoldDB" id="A0AAD6YKT3"/>
<protein>
    <submittedName>
        <fullName evidence="3">Alpha/Beta hydrolase protein</fullName>
    </submittedName>
</protein>
<evidence type="ECO:0000313" key="3">
    <source>
        <dbReference type="EMBL" id="KAJ7222317.1"/>
    </source>
</evidence>
<gene>
    <name evidence="3" type="ORF">GGX14DRAFT_663211</name>
</gene>
<dbReference type="PANTHER" id="PTHR48081">
    <property type="entry name" value="AB HYDROLASE SUPERFAMILY PROTEIN C4A8.06C"/>
    <property type="match status" value="1"/>
</dbReference>
<evidence type="ECO:0000313" key="4">
    <source>
        <dbReference type="Proteomes" id="UP001219525"/>
    </source>
</evidence>
<reference evidence="3" key="1">
    <citation type="submission" date="2023-03" db="EMBL/GenBank/DDBJ databases">
        <title>Massive genome expansion in bonnet fungi (Mycena s.s.) driven by repeated elements and novel gene families across ecological guilds.</title>
        <authorList>
            <consortium name="Lawrence Berkeley National Laboratory"/>
            <person name="Harder C.B."/>
            <person name="Miyauchi S."/>
            <person name="Viragh M."/>
            <person name="Kuo A."/>
            <person name="Thoen E."/>
            <person name="Andreopoulos B."/>
            <person name="Lu D."/>
            <person name="Skrede I."/>
            <person name="Drula E."/>
            <person name="Henrissat B."/>
            <person name="Morin E."/>
            <person name="Kohler A."/>
            <person name="Barry K."/>
            <person name="LaButti K."/>
            <person name="Morin E."/>
            <person name="Salamov A."/>
            <person name="Lipzen A."/>
            <person name="Mereny Z."/>
            <person name="Hegedus B."/>
            <person name="Baldrian P."/>
            <person name="Stursova M."/>
            <person name="Weitz H."/>
            <person name="Taylor A."/>
            <person name="Grigoriev I.V."/>
            <person name="Nagy L.G."/>
            <person name="Martin F."/>
            <person name="Kauserud H."/>
        </authorList>
    </citation>
    <scope>NUCLEOTIDE SEQUENCE</scope>
    <source>
        <strain evidence="3">9144</strain>
    </source>
</reference>
<organism evidence="3 4">
    <name type="scientific">Mycena pura</name>
    <dbReference type="NCBI Taxonomy" id="153505"/>
    <lineage>
        <taxon>Eukaryota</taxon>
        <taxon>Fungi</taxon>
        <taxon>Dikarya</taxon>
        <taxon>Basidiomycota</taxon>
        <taxon>Agaricomycotina</taxon>
        <taxon>Agaricomycetes</taxon>
        <taxon>Agaricomycetidae</taxon>
        <taxon>Agaricales</taxon>
        <taxon>Marasmiineae</taxon>
        <taxon>Mycenaceae</taxon>
        <taxon>Mycena</taxon>
    </lineage>
</organism>
<dbReference type="InterPro" id="IPR050300">
    <property type="entry name" value="GDXG_lipolytic_enzyme"/>
</dbReference>
<keyword evidence="1 3" id="KW-0378">Hydrolase</keyword>
<accession>A0AAD6YKT3</accession>
<dbReference type="Proteomes" id="UP001219525">
    <property type="component" value="Unassembled WGS sequence"/>
</dbReference>
<feature type="domain" description="Alpha/beta hydrolase fold-3" evidence="2">
    <location>
        <begin position="104"/>
        <end position="323"/>
    </location>
</feature>
<proteinExistence type="predicted"/>
<evidence type="ECO:0000256" key="1">
    <source>
        <dbReference type="ARBA" id="ARBA00022801"/>
    </source>
</evidence>
<dbReference type="Pfam" id="PF07859">
    <property type="entry name" value="Abhydrolase_3"/>
    <property type="match status" value="1"/>
</dbReference>
<name>A0AAD6YKT3_9AGAR</name>
<dbReference type="EMBL" id="JARJCW010000007">
    <property type="protein sequence ID" value="KAJ7222317.1"/>
    <property type="molecule type" value="Genomic_DNA"/>
</dbReference>
<comment type="caution">
    <text evidence="3">The sequence shown here is derived from an EMBL/GenBank/DDBJ whole genome shotgun (WGS) entry which is preliminary data.</text>
</comment>
<dbReference type="InterPro" id="IPR013094">
    <property type="entry name" value="AB_hydrolase_3"/>
</dbReference>
<dbReference type="PANTHER" id="PTHR48081:SF31">
    <property type="entry name" value="STERYL ACETYL HYDROLASE MUG81-RELATED"/>
    <property type="match status" value="1"/>
</dbReference>
<dbReference type="GO" id="GO:0016787">
    <property type="term" value="F:hydrolase activity"/>
    <property type="evidence" value="ECO:0007669"/>
    <property type="project" value="UniProtKB-KW"/>
</dbReference>